<evidence type="ECO:0000313" key="2">
    <source>
        <dbReference type="Proteomes" id="UP000051530"/>
    </source>
</evidence>
<organism evidence="1 2">
    <name type="scientific">Pseudoloma neurophilia</name>
    <dbReference type="NCBI Taxonomy" id="146866"/>
    <lineage>
        <taxon>Eukaryota</taxon>
        <taxon>Fungi</taxon>
        <taxon>Fungi incertae sedis</taxon>
        <taxon>Microsporidia</taxon>
        <taxon>Pseudoloma</taxon>
    </lineage>
</organism>
<keyword evidence="2" id="KW-1185">Reference proteome</keyword>
<accession>A0A0R0LWX7</accession>
<protein>
    <submittedName>
        <fullName evidence="1">Uncharacterized protein</fullName>
    </submittedName>
</protein>
<gene>
    <name evidence="1" type="ORF">M153_5230003</name>
</gene>
<proteinExistence type="predicted"/>
<comment type="caution">
    <text evidence="1">The sequence shown here is derived from an EMBL/GenBank/DDBJ whole genome shotgun (WGS) entry which is preliminary data.</text>
</comment>
<evidence type="ECO:0000313" key="1">
    <source>
        <dbReference type="EMBL" id="KRH93849.1"/>
    </source>
</evidence>
<dbReference type="EMBL" id="LGUB01000197">
    <property type="protein sequence ID" value="KRH93849.1"/>
    <property type="molecule type" value="Genomic_DNA"/>
</dbReference>
<dbReference type="AlphaFoldDB" id="A0A0R0LWX7"/>
<dbReference type="Proteomes" id="UP000051530">
    <property type="component" value="Unassembled WGS sequence"/>
</dbReference>
<name>A0A0R0LWX7_9MICR</name>
<dbReference type="VEuPathDB" id="MicrosporidiaDB:M153_5230003"/>
<reference evidence="1 2" key="1">
    <citation type="submission" date="2015-07" db="EMBL/GenBank/DDBJ databases">
        <title>The genome of Pseudoloma neurophilia, a relevant intracellular parasite of the zebrafish.</title>
        <authorList>
            <person name="Ndikumana S."/>
            <person name="Pelin A."/>
            <person name="Sanders J."/>
            <person name="Corradi N."/>
        </authorList>
    </citation>
    <scope>NUCLEOTIDE SEQUENCE [LARGE SCALE GENOMIC DNA]</scope>
    <source>
        <strain evidence="1 2">MK1</strain>
    </source>
</reference>
<sequence length="61" mass="6917">VLSVFYTCFEIIAEKKASLKKIHFSANNSIKNCGCLLFSLNLTEKIKKSDIDKCDVLYLTN</sequence>
<feature type="non-terminal residue" evidence="1">
    <location>
        <position position="1"/>
    </location>
</feature>